<dbReference type="InterPro" id="IPR015424">
    <property type="entry name" value="PyrdxlP-dep_Trfase"/>
</dbReference>
<accession>A0ABY8WA19</accession>
<dbReference type="CDD" id="cd00610">
    <property type="entry name" value="OAT_like"/>
    <property type="match status" value="1"/>
</dbReference>
<evidence type="ECO:0000256" key="8">
    <source>
        <dbReference type="RuleBase" id="RU003560"/>
    </source>
</evidence>
<dbReference type="InterPro" id="IPR015421">
    <property type="entry name" value="PyrdxlP-dep_Trfase_major"/>
</dbReference>
<dbReference type="Gene3D" id="3.90.1150.10">
    <property type="entry name" value="Aspartate Aminotransferase, domain 1"/>
    <property type="match status" value="1"/>
</dbReference>
<dbReference type="GO" id="GO:0008483">
    <property type="term" value="F:transaminase activity"/>
    <property type="evidence" value="ECO:0007669"/>
    <property type="project" value="UniProtKB-KW"/>
</dbReference>
<dbReference type="EC" id="2.6.1.44" evidence="4"/>
<evidence type="ECO:0000256" key="5">
    <source>
        <dbReference type="ARBA" id="ARBA00022576"/>
    </source>
</evidence>
<dbReference type="PANTHER" id="PTHR45688">
    <property type="match status" value="1"/>
</dbReference>
<dbReference type="Pfam" id="PF00202">
    <property type="entry name" value="Aminotran_3"/>
    <property type="match status" value="1"/>
</dbReference>
<keyword evidence="6" id="KW-0808">Transferase</keyword>
<evidence type="ECO:0000256" key="1">
    <source>
        <dbReference type="ARBA" id="ARBA00001933"/>
    </source>
</evidence>
<dbReference type="SUPFAM" id="SSF53383">
    <property type="entry name" value="PLP-dependent transferases"/>
    <property type="match status" value="1"/>
</dbReference>
<proteinExistence type="inferred from homology"/>
<dbReference type="InterPro" id="IPR015422">
    <property type="entry name" value="PyrdxlP-dep_Trfase_small"/>
</dbReference>
<comment type="cofactor">
    <cofactor evidence="1">
        <name>pyridoxal 5'-phosphate</name>
        <dbReference type="ChEBI" id="CHEBI:597326"/>
    </cofactor>
</comment>
<organism evidence="9 10">
    <name type="scientific">Actinoplanes oblitus</name>
    <dbReference type="NCBI Taxonomy" id="3040509"/>
    <lineage>
        <taxon>Bacteria</taxon>
        <taxon>Bacillati</taxon>
        <taxon>Actinomycetota</taxon>
        <taxon>Actinomycetes</taxon>
        <taxon>Micromonosporales</taxon>
        <taxon>Micromonosporaceae</taxon>
        <taxon>Actinoplanes</taxon>
    </lineage>
</organism>
<dbReference type="RefSeq" id="WP_284915740.1">
    <property type="nucleotide sequence ID" value="NZ_CP126980.1"/>
</dbReference>
<evidence type="ECO:0000313" key="9">
    <source>
        <dbReference type="EMBL" id="WIM94523.1"/>
    </source>
</evidence>
<evidence type="ECO:0000313" key="10">
    <source>
        <dbReference type="Proteomes" id="UP001240150"/>
    </source>
</evidence>
<comment type="subunit">
    <text evidence="3">Homotetramer.</text>
</comment>
<dbReference type="InterPro" id="IPR005814">
    <property type="entry name" value="Aminotrans_3"/>
</dbReference>
<comment type="similarity">
    <text evidence="2 8">Belongs to the class-III pyridoxal-phosphate-dependent aminotransferase family.</text>
</comment>
<evidence type="ECO:0000256" key="4">
    <source>
        <dbReference type="ARBA" id="ARBA00013049"/>
    </source>
</evidence>
<keyword evidence="5 9" id="KW-0032">Aminotransferase</keyword>
<evidence type="ECO:0000256" key="3">
    <source>
        <dbReference type="ARBA" id="ARBA00011881"/>
    </source>
</evidence>
<protein>
    <recommendedName>
        <fullName evidence="4">alanine--glyoxylate transaminase</fullName>
        <ecNumber evidence="4">2.6.1.44</ecNumber>
    </recommendedName>
</protein>
<evidence type="ECO:0000256" key="7">
    <source>
        <dbReference type="ARBA" id="ARBA00022898"/>
    </source>
</evidence>
<evidence type="ECO:0000256" key="2">
    <source>
        <dbReference type="ARBA" id="ARBA00008954"/>
    </source>
</evidence>
<keyword evidence="7 8" id="KW-0663">Pyridoxal phosphate</keyword>
<keyword evidence="10" id="KW-1185">Reference proteome</keyword>
<evidence type="ECO:0000256" key="6">
    <source>
        <dbReference type="ARBA" id="ARBA00022679"/>
    </source>
</evidence>
<sequence length="437" mass="45129">MSAPTLAARQRAALPGWVTTYYDDPLTIQRGEGRHVIDADGRRYLDFFGGILTTSVGYDVPAISAAVRAQLDTGVVHTSTLYLIESQVRLAERVIRLAGLPDSVACFVNSGSEANETALLAALCRNGSNHVVTLADGYHGRTIATGAVSSLPGWQPTPHGPFRVTVAANGRPGPDGRVPAVGDCVADLERRLDQAGGPVAALIVEPVQGLAGFHAPPPGLLHRYQQVVAARGGVLICDEVQTGWGRTGRHWWGYEAHGVVPDAVTFAKGLGNGFAIGGVVGSRSLLDSLAGRSISTFGGNPLATTAALATVDHLLERDLRRCAGEMGARLLDGLRVLARSHDMVGAVRGHGLMLAVEITDPVTGRPDAASARRVLAAARDAGLLVGLGGAAGNVLRLAPPMTVTAEEADTAIGLLDAALNAAGTRVPFASHAVPAGA</sequence>
<dbReference type="PIRSF" id="PIRSF000521">
    <property type="entry name" value="Transaminase_4ab_Lys_Orn"/>
    <property type="match status" value="1"/>
</dbReference>
<dbReference type="Gene3D" id="3.40.640.10">
    <property type="entry name" value="Type I PLP-dependent aspartate aminotransferase-like (Major domain)"/>
    <property type="match status" value="1"/>
</dbReference>
<name>A0ABY8WA19_9ACTN</name>
<dbReference type="EMBL" id="CP126980">
    <property type="protein sequence ID" value="WIM94523.1"/>
    <property type="molecule type" value="Genomic_DNA"/>
</dbReference>
<reference evidence="9 10" key="1">
    <citation type="submission" date="2023-06" db="EMBL/GenBank/DDBJ databases">
        <authorList>
            <person name="Yushchuk O."/>
            <person name="Binda E."/>
            <person name="Ruckert-Reed C."/>
            <person name="Fedorenko V."/>
            <person name="Kalinowski J."/>
            <person name="Marinelli F."/>
        </authorList>
    </citation>
    <scope>NUCLEOTIDE SEQUENCE [LARGE SCALE GENOMIC DNA]</scope>
    <source>
        <strain evidence="9 10">NRRL 3884</strain>
    </source>
</reference>
<dbReference type="Proteomes" id="UP001240150">
    <property type="component" value="Chromosome"/>
</dbReference>
<gene>
    <name evidence="9" type="ORF">ACTOB_006550</name>
</gene>
<dbReference type="PANTHER" id="PTHR45688:SF3">
    <property type="entry name" value="ALANINE--GLYOXYLATE AMINOTRANSFERASE 2, MITOCHONDRIAL"/>
    <property type="match status" value="1"/>
</dbReference>